<proteinExistence type="predicted"/>
<dbReference type="InterPro" id="IPR039420">
    <property type="entry name" value="WalR-like"/>
</dbReference>
<dbReference type="InterPro" id="IPR016032">
    <property type="entry name" value="Sig_transdc_resp-reg_C-effctor"/>
</dbReference>
<evidence type="ECO:0000256" key="1">
    <source>
        <dbReference type="ARBA" id="ARBA00023125"/>
    </source>
</evidence>
<dbReference type="InterPro" id="IPR011006">
    <property type="entry name" value="CheY-like_superfamily"/>
</dbReference>
<feature type="modified residue" description="4-aspartylphosphate" evidence="2">
    <location>
        <position position="54"/>
    </location>
</feature>
<keyword evidence="1" id="KW-0238">DNA-binding</keyword>
<comment type="caution">
    <text evidence="5">The sequence shown here is derived from an EMBL/GenBank/DDBJ whole genome shotgun (WGS) entry which is preliminary data.</text>
</comment>
<dbReference type="PROSITE" id="PS50043">
    <property type="entry name" value="HTH_LUXR_2"/>
    <property type="match status" value="1"/>
</dbReference>
<sequence>MIRVLLAEDESLIRGALVLLLKAEHGMEVVAETGEGRSVLPYALEHRPDVAVLDVNMPDMSGLDAAAQLREQLPDCRILLVTSLSQPGVIRRAMDLHVDGYLLKDAPPDEFTQAIRTVAQGGRVVDTTLLLNAWQSPENPLTSRETEVLQQAAAGYPVAEIAVSLRLSAGTVRNYLGNAVAKLGARTRQDAVRLAQEAGWLLPASP</sequence>
<accession>A0ABN0W9F3</accession>
<feature type="domain" description="Response regulatory" evidence="4">
    <location>
        <begin position="3"/>
        <end position="119"/>
    </location>
</feature>
<dbReference type="PROSITE" id="PS00622">
    <property type="entry name" value="HTH_LUXR_1"/>
    <property type="match status" value="1"/>
</dbReference>
<dbReference type="CDD" id="cd06170">
    <property type="entry name" value="LuxR_C_like"/>
    <property type="match status" value="1"/>
</dbReference>
<dbReference type="Gene3D" id="3.40.50.2300">
    <property type="match status" value="1"/>
</dbReference>
<feature type="domain" description="HTH luxR-type" evidence="3">
    <location>
        <begin position="134"/>
        <end position="199"/>
    </location>
</feature>
<dbReference type="InterPro" id="IPR000792">
    <property type="entry name" value="Tscrpt_reg_LuxR_C"/>
</dbReference>
<dbReference type="SUPFAM" id="SSF52172">
    <property type="entry name" value="CheY-like"/>
    <property type="match status" value="1"/>
</dbReference>
<evidence type="ECO:0000259" key="4">
    <source>
        <dbReference type="PROSITE" id="PS50110"/>
    </source>
</evidence>
<dbReference type="PANTHER" id="PTHR43214:SF42">
    <property type="entry name" value="TRANSCRIPTIONAL REGULATORY PROTEIN DESR"/>
    <property type="match status" value="1"/>
</dbReference>
<dbReference type="PROSITE" id="PS50110">
    <property type="entry name" value="RESPONSE_REGULATORY"/>
    <property type="match status" value="1"/>
</dbReference>
<dbReference type="RefSeq" id="WP_344115095.1">
    <property type="nucleotide sequence ID" value="NZ_BAAABW010000001.1"/>
</dbReference>
<dbReference type="InterPro" id="IPR001789">
    <property type="entry name" value="Sig_transdc_resp-reg_receiver"/>
</dbReference>
<reference evidence="5 6" key="1">
    <citation type="journal article" date="2019" name="Int. J. Syst. Evol. Microbiol.">
        <title>The Global Catalogue of Microorganisms (GCM) 10K type strain sequencing project: providing services to taxonomists for standard genome sequencing and annotation.</title>
        <authorList>
            <consortium name="The Broad Institute Genomics Platform"/>
            <consortium name="The Broad Institute Genome Sequencing Center for Infectious Disease"/>
            <person name="Wu L."/>
            <person name="Ma J."/>
        </authorList>
    </citation>
    <scope>NUCLEOTIDE SEQUENCE [LARGE SCALE GENOMIC DNA]</scope>
    <source>
        <strain evidence="5 6">JCM 4565</strain>
    </source>
</reference>
<gene>
    <name evidence="5" type="ORF">GCM10010319_02280</name>
</gene>
<name>A0ABN0W9F3_9ACTN</name>
<dbReference type="Pfam" id="PF00072">
    <property type="entry name" value="Response_reg"/>
    <property type="match status" value="1"/>
</dbReference>
<keyword evidence="6" id="KW-1185">Reference proteome</keyword>
<evidence type="ECO:0000313" key="6">
    <source>
        <dbReference type="Proteomes" id="UP001500063"/>
    </source>
</evidence>
<evidence type="ECO:0000259" key="3">
    <source>
        <dbReference type="PROSITE" id="PS50043"/>
    </source>
</evidence>
<dbReference type="Pfam" id="PF00196">
    <property type="entry name" value="GerE"/>
    <property type="match status" value="1"/>
</dbReference>
<evidence type="ECO:0000256" key="2">
    <source>
        <dbReference type="PROSITE-ProRule" id="PRU00169"/>
    </source>
</evidence>
<evidence type="ECO:0000313" key="5">
    <source>
        <dbReference type="EMBL" id="GAA0329784.1"/>
    </source>
</evidence>
<dbReference type="SMART" id="SM00421">
    <property type="entry name" value="HTH_LUXR"/>
    <property type="match status" value="1"/>
</dbReference>
<organism evidence="5 6">
    <name type="scientific">Streptomyces blastmyceticus</name>
    <dbReference type="NCBI Taxonomy" id="68180"/>
    <lineage>
        <taxon>Bacteria</taxon>
        <taxon>Bacillati</taxon>
        <taxon>Actinomycetota</taxon>
        <taxon>Actinomycetes</taxon>
        <taxon>Kitasatosporales</taxon>
        <taxon>Streptomycetaceae</taxon>
        <taxon>Streptomyces</taxon>
    </lineage>
</organism>
<protein>
    <submittedName>
        <fullName evidence="5">Response regulator transcription factor</fullName>
    </submittedName>
</protein>
<keyword evidence="2" id="KW-0597">Phosphoprotein</keyword>
<dbReference type="EMBL" id="BAAABW010000001">
    <property type="protein sequence ID" value="GAA0329784.1"/>
    <property type="molecule type" value="Genomic_DNA"/>
</dbReference>
<dbReference type="Proteomes" id="UP001500063">
    <property type="component" value="Unassembled WGS sequence"/>
</dbReference>
<dbReference type="SUPFAM" id="SSF46894">
    <property type="entry name" value="C-terminal effector domain of the bipartite response regulators"/>
    <property type="match status" value="1"/>
</dbReference>
<dbReference type="PANTHER" id="PTHR43214">
    <property type="entry name" value="TWO-COMPONENT RESPONSE REGULATOR"/>
    <property type="match status" value="1"/>
</dbReference>
<dbReference type="SMART" id="SM00448">
    <property type="entry name" value="REC"/>
    <property type="match status" value="1"/>
</dbReference>
<dbReference type="PRINTS" id="PR00038">
    <property type="entry name" value="HTHLUXR"/>
</dbReference>